<name>A0A2C9VSH3_MANES</name>
<organism evidence="2">
    <name type="scientific">Manihot esculenta</name>
    <name type="common">Cassava</name>
    <name type="synonym">Jatropha manihot</name>
    <dbReference type="NCBI Taxonomy" id="3983"/>
    <lineage>
        <taxon>Eukaryota</taxon>
        <taxon>Viridiplantae</taxon>
        <taxon>Streptophyta</taxon>
        <taxon>Embryophyta</taxon>
        <taxon>Tracheophyta</taxon>
        <taxon>Spermatophyta</taxon>
        <taxon>Magnoliopsida</taxon>
        <taxon>eudicotyledons</taxon>
        <taxon>Gunneridae</taxon>
        <taxon>Pentapetalae</taxon>
        <taxon>rosids</taxon>
        <taxon>fabids</taxon>
        <taxon>Malpighiales</taxon>
        <taxon>Euphorbiaceae</taxon>
        <taxon>Crotonoideae</taxon>
        <taxon>Manihoteae</taxon>
        <taxon>Manihot</taxon>
    </lineage>
</organism>
<evidence type="ECO:0000256" key="1">
    <source>
        <dbReference type="SAM" id="Phobius"/>
    </source>
</evidence>
<accession>A0A2C9VSH3</accession>
<reference evidence="2" key="1">
    <citation type="submission" date="2016-02" db="EMBL/GenBank/DDBJ databases">
        <title>WGS assembly of Manihot esculenta.</title>
        <authorList>
            <person name="Bredeson J.V."/>
            <person name="Prochnik S.E."/>
            <person name="Lyons J.B."/>
            <person name="Schmutz J."/>
            <person name="Grimwood J."/>
            <person name="Vrebalov J."/>
            <person name="Bart R.S."/>
            <person name="Amuge T."/>
            <person name="Ferguson M.E."/>
            <person name="Green R."/>
            <person name="Putnam N."/>
            <person name="Stites J."/>
            <person name="Rounsley S."/>
            <person name="Rokhsar D.S."/>
        </authorList>
    </citation>
    <scope>NUCLEOTIDE SEQUENCE [LARGE SCALE GENOMIC DNA]</scope>
    <source>
        <tissue evidence="2">Leaf</tissue>
    </source>
</reference>
<keyword evidence="1" id="KW-0472">Membrane</keyword>
<evidence type="ECO:0000313" key="2">
    <source>
        <dbReference type="EMBL" id="OAY48938.1"/>
    </source>
</evidence>
<keyword evidence="1" id="KW-0812">Transmembrane</keyword>
<dbReference type="EMBL" id="CM004391">
    <property type="protein sequence ID" value="OAY48938.1"/>
    <property type="molecule type" value="Genomic_DNA"/>
</dbReference>
<proteinExistence type="predicted"/>
<feature type="transmembrane region" description="Helical" evidence="1">
    <location>
        <begin position="6"/>
        <end position="28"/>
    </location>
</feature>
<dbReference type="AlphaFoldDB" id="A0A2C9VSH3"/>
<protein>
    <submittedName>
        <fullName evidence="2">Uncharacterized protein</fullName>
    </submittedName>
</protein>
<sequence length="37" mass="4488">MKSNDWFSFYFLLEILTLKILICIYLVYKKLLEKLGS</sequence>
<keyword evidence="1" id="KW-1133">Transmembrane helix</keyword>
<gene>
    <name evidence="2" type="ORF">MANES_05G016800</name>
</gene>